<protein>
    <submittedName>
        <fullName evidence="3">Uncharacterized protein</fullName>
    </submittedName>
</protein>
<gene>
    <name evidence="3" type="ORF">GCM10011610_56800</name>
</gene>
<dbReference type="PROSITE" id="PS51257">
    <property type="entry name" value="PROKAR_LIPOPROTEIN"/>
    <property type="match status" value="1"/>
</dbReference>
<evidence type="ECO:0000313" key="3">
    <source>
        <dbReference type="EMBL" id="GGN94166.1"/>
    </source>
</evidence>
<feature type="compositionally biased region" description="Low complexity" evidence="1">
    <location>
        <begin position="69"/>
        <end position="79"/>
    </location>
</feature>
<dbReference type="Proteomes" id="UP000658127">
    <property type="component" value="Unassembled WGS sequence"/>
</dbReference>
<feature type="chain" id="PRO_5047322283" evidence="2">
    <location>
        <begin position="28"/>
        <end position="193"/>
    </location>
</feature>
<keyword evidence="4" id="KW-1185">Reference proteome</keyword>
<evidence type="ECO:0000256" key="1">
    <source>
        <dbReference type="SAM" id="MobiDB-lite"/>
    </source>
</evidence>
<reference evidence="4" key="1">
    <citation type="journal article" date="2019" name="Int. J. Syst. Evol. Microbiol.">
        <title>The Global Catalogue of Microorganisms (GCM) 10K type strain sequencing project: providing services to taxonomists for standard genome sequencing and annotation.</title>
        <authorList>
            <consortium name="The Broad Institute Genomics Platform"/>
            <consortium name="The Broad Institute Genome Sequencing Center for Infectious Disease"/>
            <person name="Wu L."/>
            <person name="Ma J."/>
        </authorList>
    </citation>
    <scope>NUCLEOTIDE SEQUENCE [LARGE SCALE GENOMIC DNA]</scope>
    <source>
        <strain evidence="4">CGMCC 4.7329</strain>
    </source>
</reference>
<feature type="signal peptide" evidence="2">
    <location>
        <begin position="1"/>
        <end position="27"/>
    </location>
</feature>
<keyword evidence="2" id="KW-0732">Signal</keyword>
<evidence type="ECO:0000313" key="4">
    <source>
        <dbReference type="Proteomes" id="UP000658127"/>
    </source>
</evidence>
<proteinExistence type="predicted"/>
<dbReference type="EMBL" id="BMNE01000008">
    <property type="protein sequence ID" value="GGN94166.1"/>
    <property type="molecule type" value="Genomic_DNA"/>
</dbReference>
<sequence>MNMQIWRVLAVLGFGAVLGVAGCSAPAEQPTSVAPSPISASAPPSVATALETPSPEKPAPLPSSTLSVAPTEPAAQPEPTGVPEPYPVECLEGTPGPAVWSDGATRYSQWCFDTRGGQQNLDAESESGAPSNGRGYECGANGCFWPDGSPVVGADRCGRRCGEPPTSGDIQGDWVQCIAVKTAEQCRAELDGN</sequence>
<feature type="compositionally biased region" description="Low complexity" evidence="1">
    <location>
        <begin position="30"/>
        <end position="49"/>
    </location>
</feature>
<name>A0ABQ2KUY4_9NOCA</name>
<evidence type="ECO:0000256" key="2">
    <source>
        <dbReference type="SAM" id="SignalP"/>
    </source>
</evidence>
<organism evidence="3 4">
    <name type="scientific">Nocardia rhizosphaerihabitans</name>
    <dbReference type="NCBI Taxonomy" id="1691570"/>
    <lineage>
        <taxon>Bacteria</taxon>
        <taxon>Bacillati</taxon>
        <taxon>Actinomycetota</taxon>
        <taxon>Actinomycetes</taxon>
        <taxon>Mycobacteriales</taxon>
        <taxon>Nocardiaceae</taxon>
        <taxon>Nocardia</taxon>
    </lineage>
</organism>
<accession>A0ABQ2KUY4</accession>
<comment type="caution">
    <text evidence="3">The sequence shown here is derived from an EMBL/GenBank/DDBJ whole genome shotgun (WGS) entry which is preliminary data.</text>
</comment>
<dbReference type="RefSeq" id="WP_189033552.1">
    <property type="nucleotide sequence ID" value="NZ_BMNE01000008.1"/>
</dbReference>
<feature type="region of interest" description="Disordered" evidence="1">
    <location>
        <begin position="26"/>
        <end position="90"/>
    </location>
</feature>